<dbReference type="GO" id="GO:0016787">
    <property type="term" value="F:hydrolase activity"/>
    <property type="evidence" value="ECO:0007669"/>
    <property type="project" value="UniProtKB-KW"/>
</dbReference>
<keyword evidence="3" id="KW-1185">Reference proteome</keyword>
<dbReference type="SUPFAM" id="SSF53474">
    <property type="entry name" value="alpha/beta-Hydrolases"/>
    <property type="match status" value="1"/>
</dbReference>
<evidence type="ECO:0000313" key="3">
    <source>
        <dbReference type="Proteomes" id="UP000019150"/>
    </source>
</evidence>
<feature type="domain" description="AB hydrolase-1" evidence="1">
    <location>
        <begin position="54"/>
        <end position="283"/>
    </location>
</feature>
<gene>
    <name evidence="2" type="ORF">NONO_c42170</name>
</gene>
<evidence type="ECO:0000313" key="2">
    <source>
        <dbReference type="EMBL" id="AHH19001.1"/>
    </source>
</evidence>
<evidence type="ECO:0000259" key="1">
    <source>
        <dbReference type="Pfam" id="PF12697"/>
    </source>
</evidence>
<accession>W5TP33</accession>
<dbReference type="InterPro" id="IPR000073">
    <property type="entry name" value="AB_hydrolase_1"/>
</dbReference>
<dbReference type="AlphaFoldDB" id="W5TP33"/>
<dbReference type="Pfam" id="PF12697">
    <property type="entry name" value="Abhydrolase_6"/>
    <property type="match status" value="1"/>
</dbReference>
<name>W5TP33_9NOCA</name>
<organism evidence="2 3">
    <name type="scientific">Nocardia nova SH22a</name>
    <dbReference type="NCBI Taxonomy" id="1415166"/>
    <lineage>
        <taxon>Bacteria</taxon>
        <taxon>Bacillati</taxon>
        <taxon>Actinomycetota</taxon>
        <taxon>Actinomycetes</taxon>
        <taxon>Mycobacteriales</taxon>
        <taxon>Nocardiaceae</taxon>
        <taxon>Nocardia</taxon>
    </lineage>
</organism>
<sequence length="329" mass="34300">MTLDASGLPRCGSTRPVPTITHIEPVAPQPVRTVVDGIAVSGLLAAARSPRAVLVAVHGGATTSAYFDCPGHPELSLLRLAAASGITALALDRPGYGASAPYADRLWEPQSRVDLLYGAAGQLLSGLPGGAGSVLVAHSAGSEQAMRMAADPRGTQLLGLELAGTGREHTEIAQRMLWDRPPGTRPRGLNELLWQPAQLYPPDIVGGAPLAATGPRLEAATVTDWADTEFPALAARVRIPVRFTVADHERVWRNDHDGLNAAAAAFTAAPRVVLNRQPGSGHNLSVGRTARAYHLGLLAFIEECLVAADAGLDCSATQFDGVVGARPGR</sequence>
<dbReference type="EMBL" id="CP006850">
    <property type="protein sequence ID" value="AHH19001.1"/>
    <property type="molecule type" value="Genomic_DNA"/>
</dbReference>
<reference evidence="2 3" key="1">
    <citation type="journal article" date="2014" name="Appl. Environ. Microbiol.">
        <title>Insights into the Microbial Degradation of Rubber and Gutta-Percha by Analysis of the Complete Genome of Nocardia nova SH22a.</title>
        <authorList>
            <person name="Luo Q."/>
            <person name="Hiessl S."/>
            <person name="Poehlein A."/>
            <person name="Daniel R."/>
            <person name="Steinbuchel A."/>
        </authorList>
    </citation>
    <scope>NUCLEOTIDE SEQUENCE [LARGE SCALE GENOMIC DNA]</scope>
    <source>
        <strain evidence="2">SH22a</strain>
    </source>
</reference>
<dbReference type="RefSeq" id="WP_051494767.1">
    <property type="nucleotide sequence ID" value="NZ_CP006850.1"/>
</dbReference>
<dbReference type="PATRIC" id="fig|1415166.3.peg.4331"/>
<dbReference type="STRING" id="1415166.NONO_c42170"/>
<dbReference type="HOGENOM" id="CLU_058851_0_0_11"/>
<dbReference type="KEGG" id="nno:NONO_c42170"/>
<dbReference type="InterPro" id="IPR029058">
    <property type="entry name" value="AB_hydrolase_fold"/>
</dbReference>
<keyword evidence="2" id="KW-0378">Hydrolase</keyword>
<protein>
    <submittedName>
        <fullName evidence="2">Alpha/beta hydrolase family protein</fullName>
    </submittedName>
</protein>
<dbReference type="Gene3D" id="3.40.50.1820">
    <property type="entry name" value="alpha/beta hydrolase"/>
    <property type="match status" value="1"/>
</dbReference>
<dbReference type="eggNOG" id="COG2267">
    <property type="taxonomic scope" value="Bacteria"/>
</dbReference>
<dbReference type="Proteomes" id="UP000019150">
    <property type="component" value="Chromosome"/>
</dbReference>
<proteinExistence type="predicted"/>